<evidence type="ECO:0000256" key="9">
    <source>
        <dbReference type="ARBA" id="ARBA00025772"/>
    </source>
</evidence>
<comment type="similarity">
    <text evidence="9">Belongs to the GSP H family.</text>
</comment>
<dbReference type="KEGG" id="rfo:REIFOR_00413"/>
<sequence length="206" mass="22368">MTLTQPTQKQPAQRQPTHRQIERRRKLQGFTLLELMVTVIILGIITAFAAPSFNNLLRDTRIDANTSKVRSALTYARSEAVNLSSTVTVCSSTDYQSCDGDENWASGWIVFLDLNGDGDFDDDSDANPCETNIDDCVLRVWDPLASGASLIETNDADSVTFSEQGAVVAATAFSLDLSMPDCALGDRRTLSLNAIGRLQVSTGDCP</sequence>
<evidence type="ECO:0000256" key="7">
    <source>
        <dbReference type="ARBA" id="ARBA00022989"/>
    </source>
</evidence>
<evidence type="ECO:0000256" key="5">
    <source>
        <dbReference type="ARBA" id="ARBA00022519"/>
    </source>
</evidence>
<feature type="compositionally biased region" description="Polar residues" evidence="11">
    <location>
        <begin position="1"/>
        <end position="15"/>
    </location>
</feature>
<feature type="domain" description="General secretion pathway GspH" evidence="13">
    <location>
        <begin position="68"/>
        <end position="196"/>
    </location>
</feature>
<feature type="transmembrane region" description="Helical" evidence="12">
    <location>
        <begin position="29"/>
        <end position="50"/>
    </location>
</feature>
<evidence type="ECO:0000256" key="2">
    <source>
        <dbReference type="ARBA" id="ARBA00021549"/>
    </source>
</evidence>
<dbReference type="GO" id="GO:0005886">
    <property type="term" value="C:plasma membrane"/>
    <property type="evidence" value="ECO:0007669"/>
    <property type="project" value="UniProtKB-SubCell"/>
</dbReference>
<proteinExistence type="inferred from homology"/>
<dbReference type="AlphaFoldDB" id="A0A2K8KKU9"/>
<feature type="region of interest" description="Disordered" evidence="11">
    <location>
        <begin position="1"/>
        <end position="20"/>
    </location>
</feature>
<dbReference type="PROSITE" id="PS00409">
    <property type="entry name" value="PROKAR_NTER_METHYL"/>
    <property type="match status" value="1"/>
</dbReference>
<dbReference type="OrthoDB" id="6183358at2"/>
<keyword evidence="6 12" id="KW-0812">Transmembrane</keyword>
<reference evidence="14 15" key="1">
    <citation type="journal article" date="2017" name="Environ. Microbiol.">
        <title>Genomic and physiological analyses of 'Reinekea forsetii' reveal a versatile opportunistic lifestyle during spring algae blooms.</title>
        <authorList>
            <person name="Avci B."/>
            <person name="Hahnke R.L."/>
            <person name="Chafee M."/>
            <person name="Fischer T."/>
            <person name="Gruber-Vodicka H."/>
            <person name="Tegetmeyer H.E."/>
            <person name="Harder J."/>
            <person name="Fuchs B.M."/>
            <person name="Amann R.I."/>
            <person name="Teeling H."/>
        </authorList>
    </citation>
    <scope>NUCLEOTIDE SEQUENCE [LARGE SCALE GENOMIC DNA]</scope>
    <source>
        <strain evidence="14 15">Hel1_31_D35</strain>
    </source>
</reference>
<evidence type="ECO:0000256" key="1">
    <source>
        <dbReference type="ARBA" id="ARBA00004377"/>
    </source>
</evidence>
<dbReference type="InterPro" id="IPR022346">
    <property type="entry name" value="T2SS_GspH"/>
</dbReference>
<dbReference type="Gene3D" id="3.55.40.10">
    <property type="entry name" value="minor pseudopilin epsh domain"/>
    <property type="match status" value="1"/>
</dbReference>
<dbReference type="RefSeq" id="WP_100255982.1">
    <property type="nucleotide sequence ID" value="NZ_CP011797.1"/>
</dbReference>
<evidence type="ECO:0000256" key="10">
    <source>
        <dbReference type="ARBA" id="ARBA00030775"/>
    </source>
</evidence>
<protein>
    <recommendedName>
        <fullName evidence="2">Type II secretion system protein H</fullName>
    </recommendedName>
    <alternativeName>
        <fullName evidence="10">General secretion pathway protein H</fullName>
    </alternativeName>
</protein>
<evidence type="ECO:0000256" key="12">
    <source>
        <dbReference type="SAM" id="Phobius"/>
    </source>
</evidence>
<evidence type="ECO:0000256" key="8">
    <source>
        <dbReference type="ARBA" id="ARBA00023136"/>
    </source>
</evidence>
<dbReference type="InterPro" id="IPR045584">
    <property type="entry name" value="Pilin-like"/>
</dbReference>
<name>A0A2K8KKU9_9GAMM</name>
<dbReference type="GO" id="GO:0015628">
    <property type="term" value="P:protein secretion by the type II secretion system"/>
    <property type="evidence" value="ECO:0007669"/>
    <property type="project" value="InterPro"/>
</dbReference>
<keyword evidence="4" id="KW-0488">Methylation</keyword>
<evidence type="ECO:0000256" key="11">
    <source>
        <dbReference type="SAM" id="MobiDB-lite"/>
    </source>
</evidence>
<evidence type="ECO:0000256" key="6">
    <source>
        <dbReference type="ARBA" id="ARBA00022692"/>
    </source>
</evidence>
<dbReference type="GO" id="GO:0015627">
    <property type="term" value="C:type II protein secretion system complex"/>
    <property type="evidence" value="ECO:0007669"/>
    <property type="project" value="InterPro"/>
</dbReference>
<dbReference type="Pfam" id="PF12019">
    <property type="entry name" value="GspH"/>
    <property type="match status" value="1"/>
</dbReference>
<keyword evidence="3" id="KW-1003">Cell membrane</keyword>
<dbReference type="Proteomes" id="UP000229757">
    <property type="component" value="Chromosome"/>
</dbReference>
<keyword evidence="15" id="KW-1185">Reference proteome</keyword>
<evidence type="ECO:0000313" key="14">
    <source>
        <dbReference type="EMBL" id="ATX75588.1"/>
    </source>
</evidence>
<evidence type="ECO:0000313" key="15">
    <source>
        <dbReference type="Proteomes" id="UP000229757"/>
    </source>
</evidence>
<evidence type="ECO:0000259" key="13">
    <source>
        <dbReference type="Pfam" id="PF12019"/>
    </source>
</evidence>
<keyword evidence="5" id="KW-0997">Cell inner membrane</keyword>
<evidence type="ECO:0000256" key="3">
    <source>
        <dbReference type="ARBA" id="ARBA00022475"/>
    </source>
</evidence>
<keyword evidence="8 12" id="KW-0472">Membrane</keyword>
<comment type="subcellular location">
    <subcellularLocation>
        <location evidence="1">Cell inner membrane</location>
        <topology evidence="1">Single-pass membrane protein</topology>
    </subcellularLocation>
</comment>
<keyword evidence="7 12" id="KW-1133">Transmembrane helix</keyword>
<organism evidence="14 15">
    <name type="scientific">Reinekea forsetii</name>
    <dbReference type="NCBI Taxonomy" id="1336806"/>
    <lineage>
        <taxon>Bacteria</taxon>
        <taxon>Pseudomonadati</taxon>
        <taxon>Pseudomonadota</taxon>
        <taxon>Gammaproteobacteria</taxon>
        <taxon>Oceanospirillales</taxon>
        <taxon>Saccharospirillaceae</taxon>
        <taxon>Reinekea</taxon>
    </lineage>
</organism>
<gene>
    <name evidence="14" type="ORF">REIFOR_00413</name>
</gene>
<evidence type="ECO:0000256" key="4">
    <source>
        <dbReference type="ARBA" id="ARBA00022481"/>
    </source>
</evidence>
<dbReference type="NCBIfam" id="TIGR02532">
    <property type="entry name" value="IV_pilin_GFxxxE"/>
    <property type="match status" value="1"/>
</dbReference>
<dbReference type="SUPFAM" id="SSF54523">
    <property type="entry name" value="Pili subunits"/>
    <property type="match status" value="1"/>
</dbReference>
<dbReference type="InterPro" id="IPR012902">
    <property type="entry name" value="N_methyl_site"/>
</dbReference>
<dbReference type="EMBL" id="CP011797">
    <property type="protein sequence ID" value="ATX75588.1"/>
    <property type="molecule type" value="Genomic_DNA"/>
</dbReference>
<accession>A0A2K8KKU9</accession>
<dbReference type="Pfam" id="PF07963">
    <property type="entry name" value="N_methyl"/>
    <property type="match status" value="1"/>
</dbReference>